<gene>
    <name evidence="2" type="ORF">Llon_0998</name>
</gene>
<evidence type="ECO:0000313" key="2">
    <source>
        <dbReference type="EMBL" id="KTD21833.1"/>
    </source>
</evidence>
<dbReference type="Proteomes" id="UP000054997">
    <property type="component" value="Unassembled WGS sequence"/>
</dbReference>
<evidence type="ECO:0008006" key="4">
    <source>
        <dbReference type="Google" id="ProtNLM"/>
    </source>
</evidence>
<protein>
    <recommendedName>
        <fullName evidence="4">Tfp pilus assembly protein PilX</fullName>
    </recommendedName>
</protein>
<evidence type="ECO:0000313" key="3">
    <source>
        <dbReference type="Proteomes" id="UP000054997"/>
    </source>
</evidence>
<keyword evidence="1" id="KW-0472">Membrane</keyword>
<reference evidence="2 3" key="1">
    <citation type="submission" date="2015-11" db="EMBL/GenBank/DDBJ databases">
        <title>Genomic analysis of 38 Legionella species identifies large and diverse effector repertoires.</title>
        <authorList>
            <person name="Burstein D."/>
            <person name="Amaro F."/>
            <person name="Zusman T."/>
            <person name="Lifshitz Z."/>
            <person name="Cohen O."/>
            <person name="Gilbert J.A."/>
            <person name="Pupko T."/>
            <person name="Shuman H.A."/>
            <person name="Segal G."/>
        </authorList>
    </citation>
    <scope>NUCLEOTIDE SEQUENCE [LARGE SCALE GENOMIC DNA]</scope>
    <source>
        <strain evidence="2 3">ATCC 49505</strain>
    </source>
</reference>
<dbReference type="PATRIC" id="fig|45068.5.peg.1081"/>
<accession>A0A0W0VPW2</accession>
<dbReference type="OrthoDB" id="5652060at2"/>
<dbReference type="RefSeq" id="WP_131754647.1">
    <property type="nucleotide sequence ID" value="NZ_CAAAHZ010000006.1"/>
</dbReference>
<dbReference type="AlphaFoldDB" id="A0A0W0VPW2"/>
<feature type="transmembrane region" description="Helical" evidence="1">
    <location>
        <begin position="20"/>
        <end position="44"/>
    </location>
</feature>
<organism evidence="2 3">
    <name type="scientific">Legionella londiniensis</name>
    <dbReference type="NCBI Taxonomy" id="45068"/>
    <lineage>
        <taxon>Bacteria</taxon>
        <taxon>Pseudomonadati</taxon>
        <taxon>Pseudomonadota</taxon>
        <taxon>Gammaproteobacteria</taxon>
        <taxon>Legionellales</taxon>
        <taxon>Legionellaceae</taxon>
        <taxon>Legionella</taxon>
    </lineage>
</organism>
<dbReference type="STRING" id="45068.Llon_0998"/>
<dbReference type="EMBL" id="LNYK01000014">
    <property type="protein sequence ID" value="KTD21833.1"/>
    <property type="molecule type" value="Genomic_DNA"/>
</dbReference>
<name>A0A0W0VPW2_9GAMM</name>
<keyword evidence="1" id="KW-0812">Transmembrane</keyword>
<sequence length="181" mass="20885">MAKTSSLIRSCGHDKGMILLSTVTMMALLSLLVLSLFQSIFLYAKANSHFTSNHQEFYALETVAHLLIQSKVFLKERGCFCSEPDFASALKKLKEGKGCRFLFKQENYQYYINDLKEYSCLNIRLERKIRSSHHWLLSVMNEKQQFLQLRIAWEGSGQGQCREGQAKYIPAGIISWRYLQG</sequence>
<keyword evidence="1" id="KW-1133">Transmembrane helix</keyword>
<keyword evidence="3" id="KW-1185">Reference proteome</keyword>
<proteinExistence type="predicted"/>
<evidence type="ECO:0000256" key="1">
    <source>
        <dbReference type="SAM" id="Phobius"/>
    </source>
</evidence>
<comment type="caution">
    <text evidence="2">The sequence shown here is derived from an EMBL/GenBank/DDBJ whole genome shotgun (WGS) entry which is preliminary data.</text>
</comment>